<keyword evidence="1" id="KW-0812">Transmembrane</keyword>
<keyword evidence="1" id="KW-0472">Membrane</keyword>
<sequence length="159" mass="16829">MSAGIETARALALLITANAVPVVVGKLVNDRWAWPLDFGYVLPDGERLFGSHKTWRGLISGIVAATAAAELMDLPGWLGAAFAAVSLLADALSSMVKRRMKLAPGAESLGLDQLGEALLPLVLFAGALSLEPVQVIIVTLAFAMVDVAFTRLGHRPWLQ</sequence>
<dbReference type="EMBL" id="JAEVLS010000002">
    <property type="protein sequence ID" value="MBM0104772.1"/>
    <property type="molecule type" value="Genomic_DNA"/>
</dbReference>
<keyword evidence="3" id="KW-1185">Reference proteome</keyword>
<dbReference type="PANTHER" id="PTHR39650">
    <property type="entry name" value="CDP-ARCHAEOL SYNTHASE"/>
    <property type="match status" value="1"/>
</dbReference>
<organism evidence="2 3">
    <name type="scientific">Steroidobacter gossypii</name>
    <dbReference type="NCBI Taxonomy" id="2805490"/>
    <lineage>
        <taxon>Bacteria</taxon>
        <taxon>Pseudomonadati</taxon>
        <taxon>Pseudomonadota</taxon>
        <taxon>Gammaproteobacteria</taxon>
        <taxon>Steroidobacterales</taxon>
        <taxon>Steroidobacteraceae</taxon>
        <taxon>Steroidobacter</taxon>
    </lineage>
</organism>
<feature type="transmembrane region" description="Helical" evidence="1">
    <location>
        <begin position="77"/>
        <end position="96"/>
    </location>
</feature>
<feature type="transmembrane region" description="Helical" evidence="1">
    <location>
        <begin position="117"/>
        <end position="145"/>
    </location>
</feature>
<comment type="caution">
    <text evidence="2">The sequence shown here is derived from an EMBL/GenBank/DDBJ whole genome shotgun (WGS) entry which is preliminary data.</text>
</comment>
<keyword evidence="1" id="KW-1133">Transmembrane helix</keyword>
<dbReference type="Pfam" id="PF01864">
    <property type="entry name" value="CarS-like"/>
    <property type="match status" value="1"/>
</dbReference>
<proteinExistence type="predicted"/>
<dbReference type="PANTHER" id="PTHR39650:SF1">
    <property type="entry name" value="CDP-ARCHAEOL SYNTHASE"/>
    <property type="match status" value="1"/>
</dbReference>
<accession>A0ABS1WUX2</accession>
<evidence type="ECO:0000313" key="2">
    <source>
        <dbReference type="EMBL" id="MBM0104772.1"/>
    </source>
</evidence>
<evidence type="ECO:0000313" key="3">
    <source>
        <dbReference type="Proteomes" id="UP000661077"/>
    </source>
</evidence>
<name>A0ABS1WUX2_9GAMM</name>
<reference evidence="2 3" key="1">
    <citation type="journal article" date="2021" name="Int. J. Syst. Evol. Microbiol.">
        <title>Steroidobacter gossypii sp. nov., isolated from soil of cotton cropping field.</title>
        <authorList>
            <person name="Huang R."/>
            <person name="Yang S."/>
            <person name="Zhen C."/>
            <person name="Liu W."/>
        </authorList>
    </citation>
    <scope>NUCLEOTIDE SEQUENCE [LARGE SCALE GENOMIC DNA]</scope>
    <source>
        <strain evidence="2 3">S1-65</strain>
    </source>
</reference>
<dbReference type="Proteomes" id="UP000661077">
    <property type="component" value="Unassembled WGS sequence"/>
</dbReference>
<dbReference type="InterPro" id="IPR032690">
    <property type="entry name" value="CarS"/>
</dbReference>
<evidence type="ECO:0000256" key="1">
    <source>
        <dbReference type="SAM" id="Phobius"/>
    </source>
</evidence>
<gene>
    <name evidence="2" type="ORF">JM946_08435</name>
</gene>
<protein>
    <submittedName>
        <fullName evidence="2">CDP-archaeol synthase</fullName>
    </submittedName>
</protein>
<dbReference type="RefSeq" id="WP_203166808.1">
    <property type="nucleotide sequence ID" value="NZ_JAEVLS010000002.1"/>
</dbReference>